<feature type="transmembrane region" description="Helical" evidence="1">
    <location>
        <begin position="59"/>
        <end position="85"/>
    </location>
</feature>
<reference evidence="3" key="1">
    <citation type="submission" date="2022-11" db="UniProtKB">
        <authorList>
            <consortium name="WormBaseParasite"/>
        </authorList>
    </citation>
    <scope>IDENTIFICATION</scope>
</reference>
<dbReference type="Proteomes" id="UP000887565">
    <property type="component" value="Unplaced"/>
</dbReference>
<dbReference type="AlphaFoldDB" id="A0A915I9C2"/>
<keyword evidence="1" id="KW-1133">Transmembrane helix</keyword>
<feature type="transmembrane region" description="Helical" evidence="1">
    <location>
        <begin position="97"/>
        <end position="119"/>
    </location>
</feature>
<feature type="transmembrane region" description="Helical" evidence="1">
    <location>
        <begin position="139"/>
        <end position="157"/>
    </location>
</feature>
<accession>A0A915I9C2</accession>
<evidence type="ECO:0000313" key="2">
    <source>
        <dbReference type="Proteomes" id="UP000887565"/>
    </source>
</evidence>
<organism evidence="2 3">
    <name type="scientific">Romanomermis culicivorax</name>
    <name type="common">Nematode worm</name>
    <dbReference type="NCBI Taxonomy" id="13658"/>
    <lineage>
        <taxon>Eukaryota</taxon>
        <taxon>Metazoa</taxon>
        <taxon>Ecdysozoa</taxon>
        <taxon>Nematoda</taxon>
        <taxon>Enoplea</taxon>
        <taxon>Dorylaimia</taxon>
        <taxon>Mermithida</taxon>
        <taxon>Mermithoidea</taxon>
        <taxon>Mermithidae</taxon>
        <taxon>Romanomermis</taxon>
    </lineage>
</organism>
<name>A0A915I9C2_ROMCU</name>
<proteinExistence type="predicted"/>
<evidence type="ECO:0000313" key="3">
    <source>
        <dbReference type="WBParaSite" id="nRc.2.0.1.t10774-RA"/>
    </source>
</evidence>
<sequence length="188" mass="20593">MPPKTTILYKSPDLVGSNEIGRMITRGLSICKLVLSCCLLISGFLILSVILLCSMEAQFYWYAGGIVVGFLCCLVAVLGVVASALKGSKTCVNVTYFLFDLVCISIAICLSAVSVFWMHEVWVQIGRGEQCGQCNTWDPTITLMIGLSLQIISLAAYDASVKYAGMKRDKYSFACIGHIQHVCKSYYL</sequence>
<keyword evidence="1" id="KW-0812">Transmembrane</keyword>
<feature type="transmembrane region" description="Helical" evidence="1">
    <location>
        <begin position="33"/>
        <end position="53"/>
    </location>
</feature>
<evidence type="ECO:0000256" key="1">
    <source>
        <dbReference type="SAM" id="Phobius"/>
    </source>
</evidence>
<protein>
    <submittedName>
        <fullName evidence="3">Uncharacterized protein</fullName>
    </submittedName>
</protein>
<keyword evidence="2" id="KW-1185">Reference proteome</keyword>
<keyword evidence="1" id="KW-0472">Membrane</keyword>
<dbReference type="WBParaSite" id="nRc.2.0.1.t10774-RA">
    <property type="protein sequence ID" value="nRc.2.0.1.t10774-RA"/>
    <property type="gene ID" value="nRc.2.0.1.g10774"/>
</dbReference>